<dbReference type="Proteomes" id="UP000236449">
    <property type="component" value="Unassembled WGS sequence"/>
</dbReference>
<dbReference type="RefSeq" id="WP_102966162.1">
    <property type="nucleotide sequence ID" value="NZ_JBJKCE010000001.1"/>
</dbReference>
<keyword evidence="1" id="KW-0251">Elongation factor</keyword>
<reference evidence="1 2" key="1">
    <citation type="submission" date="2018-01" db="EMBL/GenBank/DDBJ databases">
        <title>Draft genome sequences of six Vibrio diazotrophicus strains isolated from deep-sea sediments of the Baltic Sea.</title>
        <authorList>
            <person name="Castillo D."/>
            <person name="Vandieken V."/>
            <person name="Chiang O."/>
            <person name="Middelboe M."/>
        </authorList>
    </citation>
    <scope>NUCLEOTIDE SEQUENCE [LARGE SCALE GENOMIC DNA]</scope>
    <source>
        <strain evidence="1 2">60.27F</strain>
    </source>
</reference>
<protein>
    <submittedName>
        <fullName evidence="1">Elongation factor Ts</fullName>
    </submittedName>
</protein>
<comment type="caution">
    <text evidence="1">The sequence shown here is derived from an EMBL/GenBank/DDBJ whole genome shotgun (WGS) entry which is preliminary data.</text>
</comment>
<sequence length="117" mass="13835">MGTEQKQKQIRQLLNALGWSNKQLADVLYEEMYCDEQVDINETPSKFREKLKKQLQRPTTPESRLDEYIKIISEHPDFKELGLDLIVTKYVDHKCLNKHISERLKDISSWLDTKADN</sequence>
<evidence type="ECO:0000313" key="2">
    <source>
        <dbReference type="Proteomes" id="UP000236449"/>
    </source>
</evidence>
<name>A0A2J8I3M4_VIBDI</name>
<proteinExistence type="predicted"/>
<dbReference type="EMBL" id="POSK01000005">
    <property type="protein sequence ID" value="PNI05142.1"/>
    <property type="molecule type" value="Genomic_DNA"/>
</dbReference>
<accession>A0A2J8I3M4</accession>
<keyword evidence="1" id="KW-0648">Protein biosynthesis</keyword>
<dbReference type="GO" id="GO:0003746">
    <property type="term" value="F:translation elongation factor activity"/>
    <property type="evidence" value="ECO:0007669"/>
    <property type="project" value="UniProtKB-KW"/>
</dbReference>
<evidence type="ECO:0000313" key="1">
    <source>
        <dbReference type="EMBL" id="PNI05142.1"/>
    </source>
</evidence>
<dbReference type="OrthoDB" id="5877219at2"/>
<dbReference type="AlphaFoldDB" id="A0A2J8I3M4"/>
<gene>
    <name evidence="1" type="ORF">C1N32_10135</name>
</gene>
<organism evidence="1 2">
    <name type="scientific">Vibrio diazotrophicus</name>
    <dbReference type="NCBI Taxonomy" id="685"/>
    <lineage>
        <taxon>Bacteria</taxon>
        <taxon>Pseudomonadati</taxon>
        <taxon>Pseudomonadota</taxon>
        <taxon>Gammaproteobacteria</taxon>
        <taxon>Vibrionales</taxon>
        <taxon>Vibrionaceae</taxon>
        <taxon>Vibrio</taxon>
    </lineage>
</organism>